<dbReference type="GeneID" id="28825199"/>
<dbReference type="KEGG" id="psco:LY89DRAFT_687330"/>
<accession>A0A194X1J6</accession>
<dbReference type="Proteomes" id="UP000070700">
    <property type="component" value="Unassembled WGS sequence"/>
</dbReference>
<keyword evidence="2" id="KW-1185">Reference proteome</keyword>
<evidence type="ECO:0000313" key="2">
    <source>
        <dbReference type="Proteomes" id="UP000070700"/>
    </source>
</evidence>
<dbReference type="EMBL" id="KQ947421">
    <property type="protein sequence ID" value="KUJ14066.1"/>
    <property type="molecule type" value="Genomic_DNA"/>
</dbReference>
<name>A0A194X1J6_MOLSC</name>
<gene>
    <name evidence="1" type="ORF">LY89DRAFT_687330</name>
</gene>
<protein>
    <submittedName>
        <fullName evidence="1">Uncharacterized protein</fullName>
    </submittedName>
</protein>
<dbReference type="InParanoid" id="A0A194X1J6"/>
<evidence type="ECO:0000313" key="1">
    <source>
        <dbReference type="EMBL" id="KUJ14066.1"/>
    </source>
</evidence>
<organism evidence="1 2">
    <name type="scientific">Mollisia scopiformis</name>
    <name type="common">Conifer needle endophyte fungus</name>
    <name type="synonym">Phialocephala scopiformis</name>
    <dbReference type="NCBI Taxonomy" id="149040"/>
    <lineage>
        <taxon>Eukaryota</taxon>
        <taxon>Fungi</taxon>
        <taxon>Dikarya</taxon>
        <taxon>Ascomycota</taxon>
        <taxon>Pezizomycotina</taxon>
        <taxon>Leotiomycetes</taxon>
        <taxon>Helotiales</taxon>
        <taxon>Mollisiaceae</taxon>
        <taxon>Mollisia</taxon>
    </lineage>
</organism>
<dbReference type="OrthoDB" id="10538157at2759"/>
<dbReference type="RefSeq" id="XP_018068421.1">
    <property type="nucleotide sequence ID" value="XM_018215473.1"/>
</dbReference>
<dbReference type="AlphaFoldDB" id="A0A194X1J6"/>
<proteinExistence type="predicted"/>
<reference evidence="1 2" key="1">
    <citation type="submission" date="2015-10" db="EMBL/GenBank/DDBJ databases">
        <title>Full genome of DAOMC 229536 Phialocephala scopiformis, a fungal endophyte of spruce producing the potent anti-insectan compound rugulosin.</title>
        <authorList>
            <consortium name="DOE Joint Genome Institute"/>
            <person name="Walker A.K."/>
            <person name="Frasz S.L."/>
            <person name="Seifert K.A."/>
            <person name="Miller J.D."/>
            <person name="Mondo S.J."/>
            <person name="Labutti K."/>
            <person name="Lipzen A."/>
            <person name="Dockter R."/>
            <person name="Kennedy M."/>
            <person name="Grigoriev I.V."/>
            <person name="Spatafora J.W."/>
        </authorList>
    </citation>
    <scope>NUCLEOTIDE SEQUENCE [LARGE SCALE GENOMIC DNA]</scope>
    <source>
        <strain evidence="1 2">CBS 120377</strain>
    </source>
</reference>
<sequence length="135" mass="15446">MKLQELFRSRESKHNKAHSDLPGYEEKIDTNPVLNTMSDFPLTGIKAGDTPKWKWTPTQCQEWLRAVFIQEFGESPDQATKMAKRIGGSGPSIYMRHRYERISLLGEGRGISLYAIILMKRNRIGAVPFSLILNH</sequence>